<reference evidence="1" key="1">
    <citation type="journal article" date="2021" name="Proc. Natl. Acad. Sci. U.S.A.">
        <title>Three genomes in the algal genus Volvox reveal the fate of a haploid sex-determining region after a transition to homothallism.</title>
        <authorList>
            <person name="Yamamoto K."/>
            <person name="Hamaji T."/>
            <person name="Kawai-Toyooka H."/>
            <person name="Matsuzaki R."/>
            <person name="Takahashi F."/>
            <person name="Nishimura Y."/>
            <person name="Kawachi M."/>
            <person name="Noguchi H."/>
            <person name="Minakuchi Y."/>
            <person name="Umen J.G."/>
            <person name="Toyoda A."/>
            <person name="Nozaki H."/>
        </authorList>
    </citation>
    <scope>NUCLEOTIDE SEQUENCE</scope>
    <source>
        <strain evidence="1">NIES-3786</strain>
    </source>
</reference>
<dbReference type="OrthoDB" id="544891at2759"/>
<sequence length="128" mass="12853">MGLPIPTPAMLDLEGLGLGLGTSQQLLGSLAALLPPPLASSVAAAMAQQQAAAAPGATGVLSVGGLSSTTTGARLGSASRTRAALRFIFSPEGALFRDFMLDELVKSIDALSREQAVALLQVMMGAFG</sequence>
<dbReference type="AlphaFoldDB" id="A0A8J4D250"/>
<organism evidence="1 2">
    <name type="scientific">Volvox reticuliferus</name>
    <dbReference type="NCBI Taxonomy" id="1737510"/>
    <lineage>
        <taxon>Eukaryota</taxon>
        <taxon>Viridiplantae</taxon>
        <taxon>Chlorophyta</taxon>
        <taxon>core chlorophytes</taxon>
        <taxon>Chlorophyceae</taxon>
        <taxon>CS clade</taxon>
        <taxon>Chlamydomonadales</taxon>
        <taxon>Volvocaceae</taxon>
        <taxon>Volvox</taxon>
    </lineage>
</organism>
<protein>
    <submittedName>
        <fullName evidence="1">Uncharacterized protein</fullName>
    </submittedName>
</protein>
<keyword evidence="2" id="KW-1185">Reference proteome</keyword>
<proteinExistence type="predicted"/>
<name>A0A8J4D250_9CHLO</name>
<comment type="caution">
    <text evidence="1">The sequence shown here is derived from an EMBL/GenBank/DDBJ whole genome shotgun (WGS) entry which is preliminary data.</text>
</comment>
<dbReference type="Proteomes" id="UP000747110">
    <property type="component" value="Unassembled WGS sequence"/>
</dbReference>
<evidence type="ECO:0000313" key="1">
    <source>
        <dbReference type="EMBL" id="GIL90286.1"/>
    </source>
</evidence>
<gene>
    <name evidence="1" type="ORF">Vretifemale_17927</name>
</gene>
<accession>A0A8J4D250</accession>
<dbReference type="EMBL" id="BNCP01000055">
    <property type="protein sequence ID" value="GIL90286.1"/>
    <property type="molecule type" value="Genomic_DNA"/>
</dbReference>
<evidence type="ECO:0000313" key="2">
    <source>
        <dbReference type="Proteomes" id="UP000747110"/>
    </source>
</evidence>